<protein>
    <submittedName>
        <fullName evidence="1">Uncharacterized protein</fullName>
    </submittedName>
</protein>
<dbReference type="AlphaFoldDB" id="A0A0G1ME34"/>
<name>A0A0G1ME34_9BACT</name>
<evidence type="ECO:0000313" key="1">
    <source>
        <dbReference type="EMBL" id="KKU06581.1"/>
    </source>
</evidence>
<dbReference type="Proteomes" id="UP000033999">
    <property type="component" value="Unassembled WGS sequence"/>
</dbReference>
<accession>A0A0G1ME34</accession>
<evidence type="ECO:0000313" key="2">
    <source>
        <dbReference type="Proteomes" id="UP000033999"/>
    </source>
</evidence>
<proteinExistence type="predicted"/>
<organism evidence="1 2">
    <name type="scientific">Candidatus Magasanikbacteria bacterium GW2011_GWA2_45_39</name>
    <dbReference type="NCBI Taxonomy" id="1619041"/>
    <lineage>
        <taxon>Bacteria</taxon>
        <taxon>Candidatus Magasanikiibacteriota</taxon>
    </lineage>
</organism>
<comment type="caution">
    <text evidence="1">The sequence shown here is derived from an EMBL/GenBank/DDBJ whole genome shotgun (WGS) entry which is preliminary data.</text>
</comment>
<reference evidence="1 2" key="1">
    <citation type="journal article" date="2015" name="Nature">
        <title>rRNA introns, odd ribosomes, and small enigmatic genomes across a large radiation of phyla.</title>
        <authorList>
            <person name="Brown C.T."/>
            <person name="Hug L.A."/>
            <person name="Thomas B.C."/>
            <person name="Sharon I."/>
            <person name="Castelle C.J."/>
            <person name="Singh A."/>
            <person name="Wilkins M.J."/>
            <person name="Williams K.H."/>
            <person name="Banfield J.F."/>
        </authorList>
    </citation>
    <scope>NUCLEOTIDE SEQUENCE [LARGE SCALE GENOMIC DNA]</scope>
</reference>
<gene>
    <name evidence="1" type="ORF">UX10_C0028G0009</name>
</gene>
<sequence>MSDLGFNLYGGGNPALSLERKVVADPNAPLPVVAVGVLGELDRLKTEFRNYTAEIIRGESGEPIIIKVLKAWN</sequence>
<dbReference type="EMBL" id="LCKX01000028">
    <property type="protein sequence ID" value="KKU06581.1"/>
    <property type="molecule type" value="Genomic_DNA"/>
</dbReference>